<organism evidence="1 2">
    <name type="scientific">Priestia megaterium</name>
    <name type="common">Bacillus megaterium</name>
    <dbReference type="NCBI Taxonomy" id="1404"/>
    <lineage>
        <taxon>Bacteria</taxon>
        <taxon>Bacillati</taxon>
        <taxon>Bacillota</taxon>
        <taxon>Bacilli</taxon>
        <taxon>Bacillales</taxon>
        <taxon>Bacillaceae</taxon>
        <taxon>Priestia</taxon>
    </lineage>
</organism>
<dbReference type="EMBL" id="CP045273">
    <property type="protein sequence ID" value="QJX80127.1"/>
    <property type="molecule type" value="Genomic_DNA"/>
</dbReference>
<dbReference type="Proteomes" id="UP000501076">
    <property type="component" value="Plasmid pFDU301A"/>
</dbReference>
<evidence type="ECO:0000313" key="2">
    <source>
        <dbReference type="Proteomes" id="UP000501076"/>
    </source>
</evidence>
<evidence type="ECO:0000313" key="1">
    <source>
        <dbReference type="EMBL" id="QJX80127.1"/>
    </source>
</evidence>
<sequence length="180" mass="20973">MKFKVFNLEQVNWEIVYDHFFIAESKKWFESFGAKQKIKYMSTTKRQFMNCIQWHSGTLKVEDLLQLYIHPSAGWLKQLSCHHKVIPCSDCKGDKRTFKDFSENYEKYIGKSDLNGERKLNRLKQLATVDLLHNPRIIILAGKKGAFVLEGNSRLSAMIMAKGITGWTIPIFFGETIIKY</sequence>
<dbReference type="RefSeq" id="WP_171778108.1">
    <property type="nucleotide sequence ID" value="NZ_CP045273.1"/>
</dbReference>
<proteinExistence type="predicted"/>
<name>A0A6M6E6H4_PRIMG</name>
<gene>
    <name evidence="1" type="ORF">FDZ14_28945</name>
</gene>
<dbReference type="AlphaFoldDB" id="A0A6M6E6H4"/>
<accession>A0A6M6E6H4</accession>
<protein>
    <submittedName>
        <fullName evidence="1">Uncharacterized protein</fullName>
    </submittedName>
</protein>
<geneLocation type="plasmid" evidence="2">
    <name>pfdu301a</name>
</geneLocation>
<reference evidence="1 2" key="1">
    <citation type="submission" date="2019-10" db="EMBL/GenBank/DDBJ databases">
        <title>Complete genome sequences for adaption low water activity.</title>
        <authorList>
            <person name="Zhao L."/>
            <person name="Zhong J."/>
        </authorList>
    </citation>
    <scope>NUCLEOTIDE SEQUENCE [LARGE SCALE GENOMIC DNA]</scope>
    <source>
        <strain evidence="1 2">FDU301</strain>
        <plasmid evidence="2">pfdu301a</plasmid>
    </source>
</reference>
<keyword evidence="1" id="KW-0614">Plasmid</keyword>